<keyword evidence="2" id="KW-1185">Reference proteome</keyword>
<reference evidence="1" key="1">
    <citation type="submission" date="2023-10" db="EMBL/GenBank/DDBJ databases">
        <authorList>
            <person name="Hackl T."/>
        </authorList>
    </citation>
    <scope>NUCLEOTIDE SEQUENCE</scope>
</reference>
<proteinExistence type="predicted"/>
<organism evidence="1 2">
    <name type="scientific">Anthostomella pinea</name>
    <dbReference type="NCBI Taxonomy" id="933095"/>
    <lineage>
        <taxon>Eukaryota</taxon>
        <taxon>Fungi</taxon>
        <taxon>Dikarya</taxon>
        <taxon>Ascomycota</taxon>
        <taxon>Pezizomycotina</taxon>
        <taxon>Sordariomycetes</taxon>
        <taxon>Xylariomycetidae</taxon>
        <taxon>Xylariales</taxon>
        <taxon>Xylariaceae</taxon>
        <taxon>Anthostomella</taxon>
    </lineage>
</organism>
<comment type="caution">
    <text evidence="1">The sequence shown here is derived from an EMBL/GenBank/DDBJ whole genome shotgun (WGS) entry which is preliminary data.</text>
</comment>
<protein>
    <submittedName>
        <fullName evidence="1">Uu.00g068050.m01.CDS01</fullName>
    </submittedName>
</protein>
<gene>
    <name evidence="1" type="ORF">KHLLAP_LOCUS11648</name>
</gene>
<name>A0AAI8YNH1_9PEZI</name>
<dbReference type="AlphaFoldDB" id="A0AAI8YNH1"/>
<accession>A0AAI8YNH1</accession>
<dbReference type="EMBL" id="CAUWAG010000018">
    <property type="protein sequence ID" value="CAJ2511180.1"/>
    <property type="molecule type" value="Genomic_DNA"/>
</dbReference>
<evidence type="ECO:0000313" key="1">
    <source>
        <dbReference type="EMBL" id="CAJ2511180.1"/>
    </source>
</evidence>
<sequence>MTPSADTIQAANPDILISCARRSGTRPEYFDLGSEHAWAGTCKIVWELHLYGSSDWRGHGHGDLRGYRYEAALYRHG</sequence>
<evidence type="ECO:0000313" key="2">
    <source>
        <dbReference type="Proteomes" id="UP001295740"/>
    </source>
</evidence>
<dbReference type="Proteomes" id="UP001295740">
    <property type="component" value="Unassembled WGS sequence"/>
</dbReference>